<gene>
    <name evidence="3" type="ORF">F0P94_16950</name>
</gene>
<feature type="domain" description="Fatty acid desaturase" evidence="2">
    <location>
        <begin position="119"/>
        <end position="230"/>
    </location>
</feature>
<comment type="caution">
    <text evidence="3">The sequence shown here is derived from an EMBL/GenBank/DDBJ whole genome shotgun (WGS) entry which is preliminary data.</text>
</comment>
<dbReference type="EMBL" id="VTWT01000011">
    <property type="protein sequence ID" value="KAA9325625.1"/>
    <property type="molecule type" value="Genomic_DNA"/>
</dbReference>
<evidence type="ECO:0000313" key="3">
    <source>
        <dbReference type="EMBL" id="KAA9325625.1"/>
    </source>
</evidence>
<dbReference type="Proteomes" id="UP000326570">
    <property type="component" value="Unassembled WGS sequence"/>
</dbReference>
<dbReference type="AlphaFoldDB" id="A0A5N1IIY2"/>
<feature type="transmembrane region" description="Helical" evidence="1">
    <location>
        <begin position="40"/>
        <end position="60"/>
    </location>
</feature>
<keyword evidence="1" id="KW-0812">Transmembrane</keyword>
<dbReference type="PROSITE" id="PS51257">
    <property type="entry name" value="PROKAR_LIPOPROTEIN"/>
    <property type="match status" value="1"/>
</dbReference>
<dbReference type="InterPro" id="IPR005804">
    <property type="entry name" value="FA_desaturase_dom"/>
</dbReference>
<dbReference type="RefSeq" id="WP_150905259.1">
    <property type="nucleotide sequence ID" value="NZ_VTWT01000011.1"/>
</dbReference>
<accession>A0A5N1IIY2</accession>
<sequence>MKPAFTYTGVLIAILIVGCWAALLSFSLQFPTDFSKPWPYILLLLQTHLYTGLFITAHDAMHGVAAPGHKKLNTFIGTICALLFAFNWYPRLLPKHHEHHHFVATEKDPDYHGGGFWPWYFSFLKQYITWPQMLAMAITFNLLKYSFPIENVILYWMLPAILATFQLFYFGTYQPHKGEHEAGNRHKSTTLKRNHLWAFLSCYFFGYHYEHHEKPYLPWWKLYQEKDRLQQRVS</sequence>
<keyword evidence="4" id="KW-1185">Reference proteome</keyword>
<organism evidence="3 4">
    <name type="scientific">Adhaeribacter soli</name>
    <dbReference type="NCBI Taxonomy" id="2607655"/>
    <lineage>
        <taxon>Bacteria</taxon>
        <taxon>Pseudomonadati</taxon>
        <taxon>Bacteroidota</taxon>
        <taxon>Cytophagia</taxon>
        <taxon>Cytophagales</taxon>
        <taxon>Hymenobacteraceae</taxon>
        <taxon>Adhaeribacter</taxon>
    </lineage>
</organism>
<proteinExistence type="predicted"/>
<reference evidence="3 4" key="1">
    <citation type="submission" date="2019-09" db="EMBL/GenBank/DDBJ databases">
        <title>Genome sequence of Adhaeribacter sp. M2.</title>
        <authorList>
            <person name="Srinivasan S."/>
        </authorList>
    </citation>
    <scope>NUCLEOTIDE SEQUENCE [LARGE SCALE GENOMIC DNA]</scope>
    <source>
        <strain evidence="3 4">M2</strain>
    </source>
</reference>
<protein>
    <submittedName>
        <fullName evidence="3">Fatty acid desaturase</fullName>
    </submittedName>
</protein>
<evidence type="ECO:0000259" key="2">
    <source>
        <dbReference type="Pfam" id="PF00487"/>
    </source>
</evidence>
<keyword evidence="1" id="KW-0472">Membrane</keyword>
<dbReference type="GO" id="GO:0006629">
    <property type="term" value="P:lipid metabolic process"/>
    <property type="evidence" value="ECO:0007669"/>
    <property type="project" value="InterPro"/>
</dbReference>
<feature type="transmembrane region" description="Helical" evidence="1">
    <location>
        <begin position="152"/>
        <end position="171"/>
    </location>
</feature>
<evidence type="ECO:0000313" key="4">
    <source>
        <dbReference type="Proteomes" id="UP000326570"/>
    </source>
</evidence>
<feature type="transmembrane region" description="Helical" evidence="1">
    <location>
        <begin position="7"/>
        <end position="28"/>
    </location>
</feature>
<evidence type="ECO:0000256" key="1">
    <source>
        <dbReference type="SAM" id="Phobius"/>
    </source>
</evidence>
<feature type="transmembrane region" description="Helical" evidence="1">
    <location>
        <begin position="72"/>
        <end position="89"/>
    </location>
</feature>
<name>A0A5N1IIY2_9BACT</name>
<dbReference type="Pfam" id="PF00487">
    <property type="entry name" value="FA_desaturase"/>
    <property type="match status" value="1"/>
</dbReference>
<keyword evidence="1" id="KW-1133">Transmembrane helix</keyword>